<accession>A0A2A9M117</accession>
<name>A0A2A9M117_BESBE</name>
<dbReference type="RefSeq" id="XP_029215684.1">
    <property type="nucleotide sequence ID" value="XM_029361329.1"/>
</dbReference>
<evidence type="ECO:0000313" key="3">
    <source>
        <dbReference type="EMBL" id="PFH31675.1"/>
    </source>
</evidence>
<evidence type="ECO:0000256" key="2">
    <source>
        <dbReference type="SAM" id="Phobius"/>
    </source>
</evidence>
<dbReference type="EMBL" id="NWUJ01000014">
    <property type="protein sequence ID" value="PFH31675.1"/>
    <property type="molecule type" value="Genomic_DNA"/>
</dbReference>
<feature type="transmembrane region" description="Helical" evidence="2">
    <location>
        <begin position="245"/>
        <end position="266"/>
    </location>
</feature>
<feature type="compositionally biased region" description="Low complexity" evidence="1">
    <location>
        <begin position="99"/>
        <end position="109"/>
    </location>
</feature>
<dbReference type="VEuPathDB" id="ToxoDB:BESB_026490"/>
<sequence>MEERSDSDRGQVYSCDTEATADTSIANPSLPPVLSLPLPSSSVSKHSPARAETKSKIVSIVSSPLPNPTDNRLALSEDLPADVEAQAHPNATNETTIDPSHTTSVLSSSSRERELPPDAGKRLKSGYVPYNPYSLSQTTRQLLEFTELPFMILWVYLTYFIVIVALTASKVKKLVWVSAVVAGTLVGVGLNANAYRAIMYRGYPDVGMIVRFFLIPFGVSALSGLTNSLRERFMLVFPKDPVELVIAVACPTVVVCTLMLSRIIILRKHRVPITLRNFLLNGRIYY</sequence>
<feature type="transmembrane region" description="Helical" evidence="2">
    <location>
        <begin position="206"/>
        <end position="225"/>
    </location>
</feature>
<feature type="compositionally biased region" description="Low complexity" evidence="1">
    <location>
        <begin position="32"/>
        <end position="44"/>
    </location>
</feature>
<dbReference type="Proteomes" id="UP000224006">
    <property type="component" value="Unassembled WGS sequence"/>
</dbReference>
<evidence type="ECO:0000256" key="1">
    <source>
        <dbReference type="SAM" id="MobiDB-lite"/>
    </source>
</evidence>
<comment type="caution">
    <text evidence="3">The sequence shown here is derived from an EMBL/GenBank/DDBJ whole genome shotgun (WGS) entry which is preliminary data.</text>
</comment>
<organism evidence="3 4">
    <name type="scientific">Besnoitia besnoiti</name>
    <name type="common">Apicomplexan protozoan</name>
    <dbReference type="NCBI Taxonomy" id="94643"/>
    <lineage>
        <taxon>Eukaryota</taxon>
        <taxon>Sar</taxon>
        <taxon>Alveolata</taxon>
        <taxon>Apicomplexa</taxon>
        <taxon>Conoidasida</taxon>
        <taxon>Coccidia</taxon>
        <taxon>Eucoccidiorida</taxon>
        <taxon>Eimeriorina</taxon>
        <taxon>Sarcocystidae</taxon>
        <taxon>Besnoitia</taxon>
    </lineage>
</organism>
<keyword evidence="4" id="KW-1185">Reference proteome</keyword>
<feature type="compositionally biased region" description="Polar residues" evidence="1">
    <location>
        <begin position="89"/>
        <end position="98"/>
    </location>
</feature>
<gene>
    <name evidence="3" type="ORF">BESB_026490</name>
</gene>
<keyword evidence="2" id="KW-0472">Membrane</keyword>
<feature type="transmembrane region" description="Helical" evidence="2">
    <location>
        <begin position="174"/>
        <end position="194"/>
    </location>
</feature>
<keyword evidence="2" id="KW-0812">Transmembrane</keyword>
<evidence type="ECO:0008006" key="5">
    <source>
        <dbReference type="Google" id="ProtNLM"/>
    </source>
</evidence>
<evidence type="ECO:0000313" key="4">
    <source>
        <dbReference type="Proteomes" id="UP000224006"/>
    </source>
</evidence>
<feature type="region of interest" description="Disordered" evidence="1">
    <location>
        <begin position="1"/>
        <end position="55"/>
    </location>
</feature>
<keyword evidence="2" id="KW-1133">Transmembrane helix</keyword>
<dbReference type="AlphaFoldDB" id="A0A2A9M117"/>
<dbReference type="KEGG" id="bbes:BESB_026490"/>
<proteinExistence type="predicted"/>
<feature type="transmembrane region" description="Helical" evidence="2">
    <location>
        <begin position="148"/>
        <end position="168"/>
    </location>
</feature>
<protein>
    <recommendedName>
        <fullName evidence="5">Transmembrane protein</fullName>
    </recommendedName>
</protein>
<dbReference type="GeneID" id="40307701"/>
<dbReference type="OrthoDB" id="330262at2759"/>
<feature type="compositionally biased region" description="Basic and acidic residues" evidence="1">
    <location>
        <begin position="110"/>
        <end position="121"/>
    </location>
</feature>
<reference evidence="3 4" key="1">
    <citation type="submission" date="2017-09" db="EMBL/GenBank/DDBJ databases">
        <title>Genome sequencing of Besnoitia besnoiti strain Bb-Ger1.</title>
        <authorList>
            <person name="Schares G."/>
            <person name="Venepally P."/>
            <person name="Lorenzi H.A."/>
        </authorList>
    </citation>
    <scope>NUCLEOTIDE SEQUENCE [LARGE SCALE GENOMIC DNA]</scope>
    <source>
        <strain evidence="3 4">Bb-Ger1</strain>
    </source>
</reference>
<feature type="region of interest" description="Disordered" evidence="1">
    <location>
        <begin position="89"/>
        <end position="123"/>
    </location>
</feature>